<keyword evidence="3" id="KW-0418">Kinase</keyword>
<dbReference type="InterPro" id="IPR050538">
    <property type="entry name" value="MAP_kinase_kinase_kinase"/>
</dbReference>
<feature type="domain" description="Protein kinase" evidence="6">
    <location>
        <begin position="175"/>
        <end position="452"/>
    </location>
</feature>
<dbReference type="GeneID" id="66069388"/>
<evidence type="ECO:0000313" key="8">
    <source>
        <dbReference type="Proteomes" id="UP001049176"/>
    </source>
</evidence>
<dbReference type="SUPFAM" id="SSF56112">
    <property type="entry name" value="Protein kinase-like (PK-like)"/>
    <property type="match status" value="1"/>
</dbReference>
<dbReference type="GO" id="GO:0000165">
    <property type="term" value="P:MAPK cascade"/>
    <property type="evidence" value="ECO:0007669"/>
    <property type="project" value="UniProtKB-ARBA"/>
</dbReference>
<proteinExistence type="predicted"/>
<sequence length="471" mass="53273">MNSPKLSDSRETESVHSSGESDNDEELWLLPPSTTTAAPRILPRPSVIGTASDLEWAARPQHGDIYERLEDFFPEHDLDKPILAQEPENVEDAKDSGTVAAVRRIAERKSIRTLAEEYSKRNRTNAVEGGTPTDTELKKRTKLWGSKLEVQHIPGTAHSLQPDSPSKPQPAAFKWVCGELIGRGTYDRVYHALNAETGGMMAVKQVELPTMVNDRRQMSFLHALKREMEMLKDLDHPNIVQYLGFEETPSKLSMYVDSYFFRFCLVFLCSFLEYVPGGSIGGVLRTHGKLNEGNTIFFTTQILEGLDYLHSKDITHGNLTSDNILLETNGICKISDFGLSRRPTDPESEELKLHGAVFWMAPELLTSQRDHSSKVDIWSIGCLFLEMVSGRRPWTGENTFAVMLQIYQKQLPPPVPVGTHLPDLAEDFKARCFAIDPDERPSVKELLGHEYLKLSPDWKFTRFVERTEQRS</sequence>
<dbReference type="GO" id="GO:0005524">
    <property type="term" value="F:ATP binding"/>
    <property type="evidence" value="ECO:0007669"/>
    <property type="project" value="UniProtKB-KW"/>
</dbReference>
<keyword evidence="2" id="KW-0547">Nucleotide-binding</keyword>
<dbReference type="InterPro" id="IPR011009">
    <property type="entry name" value="Kinase-like_dom_sf"/>
</dbReference>
<dbReference type="AlphaFoldDB" id="A0A9P8AEB8"/>
<keyword evidence="8" id="KW-1185">Reference proteome</keyword>
<evidence type="ECO:0000256" key="1">
    <source>
        <dbReference type="ARBA" id="ARBA00022679"/>
    </source>
</evidence>
<evidence type="ECO:0000256" key="2">
    <source>
        <dbReference type="ARBA" id="ARBA00022741"/>
    </source>
</evidence>
<dbReference type="PANTHER" id="PTHR48016:SF48">
    <property type="entry name" value="SERINE_THREONINE-PROTEIN KINASE BCK1_SLK1_SSP31"/>
    <property type="match status" value="1"/>
</dbReference>
<reference evidence="7" key="1">
    <citation type="journal article" date="2021" name="Genome Biol. Evol.">
        <title>The assembled and annotated genome of the fairy-ring fungus Marasmius oreades.</title>
        <authorList>
            <person name="Hiltunen M."/>
            <person name="Ament-Velasquez S.L."/>
            <person name="Johannesson H."/>
        </authorList>
    </citation>
    <scope>NUCLEOTIDE SEQUENCE</scope>
    <source>
        <strain evidence="7">03SP1</strain>
    </source>
</reference>
<evidence type="ECO:0000313" key="7">
    <source>
        <dbReference type="EMBL" id="KAG7098353.1"/>
    </source>
</evidence>
<dbReference type="PANTHER" id="PTHR48016">
    <property type="entry name" value="MAP KINASE KINASE KINASE SSK2-RELATED-RELATED"/>
    <property type="match status" value="1"/>
</dbReference>
<dbReference type="GO" id="GO:0004672">
    <property type="term" value="F:protein kinase activity"/>
    <property type="evidence" value="ECO:0007669"/>
    <property type="project" value="InterPro"/>
</dbReference>
<feature type="region of interest" description="Disordered" evidence="5">
    <location>
        <begin position="1"/>
        <end position="45"/>
    </location>
</feature>
<dbReference type="KEGG" id="more:E1B28_000312"/>
<protein>
    <recommendedName>
        <fullName evidence="6">Protein kinase domain-containing protein</fullName>
    </recommendedName>
</protein>
<dbReference type="InterPro" id="IPR000719">
    <property type="entry name" value="Prot_kinase_dom"/>
</dbReference>
<evidence type="ECO:0000256" key="3">
    <source>
        <dbReference type="ARBA" id="ARBA00022777"/>
    </source>
</evidence>
<comment type="caution">
    <text evidence="7">The sequence shown here is derived from an EMBL/GenBank/DDBJ whole genome shotgun (WGS) entry which is preliminary data.</text>
</comment>
<dbReference type="PROSITE" id="PS50011">
    <property type="entry name" value="PROTEIN_KINASE_DOM"/>
    <property type="match status" value="1"/>
</dbReference>
<dbReference type="RefSeq" id="XP_043014823.1">
    <property type="nucleotide sequence ID" value="XM_043146123.1"/>
</dbReference>
<accession>A0A9P8AEB8</accession>
<gene>
    <name evidence="7" type="ORF">E1B28_000312</name>
</gene>
<evidence type="ECO:0000256" key="5">
    <source>
        <dbReference type="SAM" id="MobiDB-lite"/>
    </source>
</evidence>
<keyword evidence="1" id="KW-0808">Transferase</keyword>
<evidence type="ECO:0000259" key="6">
    <source>
        <dbReference type="PROSITE" id="PS50011"/>
    </source>
</evidence>
<dbReference type="Gene3D" id="1.10.510.10">
    <property type="entry name" value="Transferase(Phosphotransferase) domain 1"/>
    <property type="match status" value="1"/>
</dbReference>
<name>A0A9P8AEB8_9AGAR</name>
<evidence type="ECO:0000256" key="4">
    <source>
        <dbReference type="ARBA" id="ARBA00022840"/>
    </source>
</evidence>
<keyword evidence="4" id="KW-0067">ATP-binding</keyword>
<dbReference type="EMBL" id="CM032181">
    <property type="protein sequence ID" value="KAG7098353.1"/>
    <property type="molecule type" value="Genomic_DNA"/>
</dbReference>
<dbReference type="OrthoDB" id="266718at2759"/>
<dbReference type="Proteomes" id="UP001049176">
    <property type="component" value="Chromosome 1"/>
</dbReference>
<organism evidence="7 8">
    <name type="scientific">Marasmius oreades</name>
    <name type="common">fairy-ring Marasmius</name>
    <dbReference type="NCBI Taxonomy" id="181124"/>
    <lineage>
        <taxon>Eukaryota</taxon>
        <taxon>Fungi</taxon>
        <taxon>Dikarya</taxon>
        <taxon>Basidiomycota</taxon>
        <taxon>Agaricomycotina</taxon>
        <taxon>Agaricomycetes</taxon>
        <taxon>Agaricomycetidae</taxon>
        <taxon>Agaricales</taxon>
        <taxon>Marasmiineae</taxon>
        <taxon>Marasmiaceae</taxon>
        <taxon>Marasmius</taxon>
    </lineage>
</organism>
<dbReference type="Pfam" id="PF00069">
    <property type="entry name" value="Pkinase"/>
    <property type="match status" value="1"/>
</dbReference>